<dbReference type="EMBL" id="UINC01074381">
    <property type="protein sequence ID" value="SVC11509.1"/>
    <property type="molecule type" value="Genomic_DNA"/>
</dbReference>
<accession>A0A382JII8</accession>
<sequence>VVQPGMCDAELSAASIPQLAAVFVVGRVALVGEIALPVSTAGWDTGRSTYIDVDQIVTTNGLVVNTLRPLVPSNLRPVDALGSALSTMSPLGPPTDSEIVSTSEAGNATS</sequence>
<dbReference type="AlphaFoldDB" id="A0A382JII8"/>
<evidence type="ECO:0000313" key="2">
    <source>
        <dbReference type="EMBL" id="SVC11509.1"/>
    </source>
</evidence>
<feature type="compositionally biased region" description="Polar residues" evidence="1">
    <location>
        <begin position="98"/>
        <end position="110"/>
    </location>
</feature>
<proteinExistence type="predicted"/>
<protein>
    <submittedName>
        <fullName evidence="2">Uncharacterized protein</fullName>
    </submittedName>
</protein>
<evidence type="ECO:0000256" key="1">
    <source>
        <dbReference type="SAM" id="MobiDB-lite"/>
    </source>
</evidence>
<gene>
    <name evidence="2" type="ORF">METZ01_LOCUS264363</name>
</gene>
<name>A0A382JII8_9ZZZZ</name>
<organism evidence="2">
    <name type="scientific">marine metagenome</name>
    <dbReference type="NCBI Taxonomy" id="408172"/>
    <lineage>
        <taxon>unclassified sequences</taxon>
        <taxon>metagenomes</taxon>
        <taxon>ecological metagenomes</taxon>
    </lineage>
</organism>
<reference evidence="2" key="1">
    <citation type="submission" date="2018-05" db="EMBL/GenBank/DDBJ databases">
        <authorList>
            <person name="Lanie J.A."/>
            <person name="Ng W.-L."/>
            <person name="Kazmierczak K.M."/>
            <person name="Andrzejewski T.M."/>
            <person name="Davidsen T.M."/>
            <person name="Wayne K.J."/>
            <person name="Tettelin H."/>
            <person name="Glass J.I."/>
            <person name="Rusch D."/>
            <person name="Podicherti R."/>
            <person name="Tsui H.-C.T."/>
            <person name="Winkler M.E."/>
        </authorList>
    </citation>
    <scope>NUCLEOTIDE SEQUENCE</scope>
</reference>
<feature type="non-terminal residue" evidence="2">
    <location>
        <position position="1"/>
    </location>
</feature>
<feature type="region of interest" description="Disordered" evidence="1">
    <location>
        <begin position="85"/>
        <end position="110"/>
    </location>
</feature>